<evidence type="ECO:0000313" key="4">
    <source>
        <dbReference type="Proteomes" id="UP000009046"/>
    </source>
</evidence>
<evidence type="ECO:0000313" key="2">
    <source>
        <dbReference type="EMBL" id="EEB15200.1"/>
    </source>
</evidence>
<dbReference type="KEGG" id="phu:Phum_PHUM354810"/>
<dbReference type="CTD" id="8232050"/>
<reference evidence="2" key="1">
    <citation type="submission" date="2007-04" db="EMBL/GenBank/DDBJ databases">
        <title>Annotation of Pediculus humanus corporis strain USDA.</title>
        <authorList>
            <person name="Kirkness E."/>
            <person name="Hannick L."/>
            <person name="Hass B."/>
            <person name="Bruggner R."/>
            <person name="Lawson D."/>
            <person name="Bidwell S."/>
            <person name="Joardar V."/>
            <person name="Caler E."/>
            <person name="Walenz B."/>
            <person name="Inman J."/>
            <person name="Schobel S."/>
            <person name="Galinsky K."/>
            <person name="Amedeo P."/>
            <person name="Strausberg R."/>
        </authorList>
    </citation>
    <scope>NUCLEOTIDE SEQUENCE</scope>
    <source>
        <strain evidence="2">USDA</strain>
    </source>
</reference>
<feature type="region of interest" description="Disordered" evidence="1">
    <location>
        <begin position="958"/>
        <end position="1000"/>
    </location>
</feature>
<protein>
    <submittedName>
        <fullName evidence="2 3">Uncharacterized protein</fullName>
    </submittedName>
</protein>
<reference evidence="2" key="2">
    <citation type="submission" date="2007-04" db="EMBL/GenBank/DDBJ databases">
        <title>The genome of the human body louse.</title>
        <authorList>
            <consortium name="The Human Body Louse Genome Consortium"/>
            <person name="Kirkness E."/>
            <person name="Walenz B."/>
            <person name="Hass B."/>
            <person name="Bruggner R."/>
            <person name="Strausberg R."/>
        </authorList>
    </citation>
    <scope>NUCLEOTIDE SEQUENCE</scope>
    <source>
        <strain evidence="2">USDA</strain>
    </source>
</reference>
<dbReference type="RefSeq" id="XP_002427938.1">
    <property type="nucleotide sequence ID" value="XM_002427893.1"/>
</dbReference>
<dbReference type="EMBL" id="AAZO01004125">
    <property type="status" value="NOT_ANNOTATED_CDS"/>
    <property type="molecule type" value="Genomic_DNA"/>
</dbReference>
<feature type="region of interest" description="Disordered" evidence="1">
    <location>
        <begin position="1052"/>
        <end position="1076"/>
    </location>
</feature>
<feature type="compositionally biased region" description="Basic residues" evidence="1">
    <location>
        <begin position="255"/>
        <end position="274"/>
    </location>
</feature>
<feature type="compositionally biased region" description="Basic and acidic residues" evidence="1">
    <location>
        <begin position="292"/>
        <end position="301"/>
    </location>
</feature>
<feature type="compositionally biased region" description="Polar residues" evidence="1">
    <location>
        <begin position="962"/>
        <end position="971"/>
    </location>
</feature>
<dbReference type="AlphaFoldDB" id="E0VP94"/>
<dbReference type="eggNOG" id="ENOG502RZQT">
    <property type="taxonomic scope" value="Eukaryota"/>
</dbReference>
<sequence length="1153" mass="129962">MNKLVSQNVARDADCACLRREIMAGKESTPVGNNTKNLRRSKRQPNPEKKTGNMVIGLNNSNNIENESCENSNKYSFASTSEDVESRRQRLRCRHRELNSLSKEINKCDVTTSCDSIRNPEDQNDKDGSQNKSIKGNCPCNRLCRCSAVRSLSSEGSYSRKLNQRKNKKSHVLMEDSTVNSPKLNPIFLWVRQENTKIIEVLCEDYDSRNRLKLKKTHRGWRAIPKTKCFAEAIIPINPKVLPEKTNESLITPKKNKKNKKVKKIIRRKHKKEKVVKSESNSLNTDNVSCDEINKKEDSENNNDKILSQENALQNSNQSSSNNSVEIVCHEANIINNKKPLFKSNSCDELKSFFSEEKAILLPRSPSLDFCFTRDYEDLIYPVNETEEKEESPTSVSLNSTDAVAAEEDESEKIEKSAQNCPQSAIEIQSKEEESVDFEENSTSLLPNVTDLVPDCNDADCDDLEPLLKVIPDLELVEESEMEEMEGNEWSTPTDLTLPKISDGNLPSCTKLSNFSLNISPTVSVTSSVRSPEPLTAPLPEVTITPIPKPAHSQKYQNTYLENLLSSVQSIKHEAGDAMPNGQKSKSLKHSYVSELNSESKNKKLKSEDITLKNLLSKHCTEKLKNSTDFKSCLTNFKDFCEENFSKSSFQDVLAPTNKSDPISQLKEVLSNPLLAVPDPLLVPRARLPALVASPASEIPRLLTMHTEKTLEEKVCSHVTDSDVLAVSLSNLRSLLSSSPEKMASSKYQKSLESFIEWQKYHAEILESQLNSKTQSEGLANNMSDLAAATALGQMLWLPYINQSEVDNQQEFMAFLNLLLSSNYQNNNKLTVPPQINISQVPQPSPFLTPTSPMDIESHLKTLAMWQEVIASHQNSATSQNCPNVPSPFSQDMYRSERNLNHQIKSQFSQSKGSCSLSGSFGGETSHSSFDAIENDYSSARQPSSNSLQKCIEEHQKRLESQHNSFRQESQPVLKKTHKNHGNRTSESVQQHHKKNSSPTISVKPLANLIEKNNYYQLDNSNWDSLAENCELTDQVALRLQQFNTQIRKKKVKEEKGNDWSMQDKKSKREKLNVSTETPKLKVKNLVDPNMSPPKLLKPIDPDSLPILMKEEEEPPQEDGQGQLWHPLFGSNQVKGRSYNSPWRWTTVTVNGE</sequence>
<feature type="compositionally biased region" description="Polar residues" evidence="1">
    <location>
        <begin position="1130"/>
        <end position="1153"/>
    </location>
</feature>
<feature type="compositionally biased region" description="Basic and acidic residues" evidence="1">
    <location>
        <begin position="1052"/>
        <end position="1072"/>
    </location>
</feature>
<dbReference type="GeneID" id="8232050"/>
<dbReference type="OrthoDB" id="6619045at2759"/>
<feature type="region of interest" description="Disordered" evidence="1">
    <location>
        <begin position="27"/>
        <end position="55"/>
    </location>
</feature>
<dbReference type="InParanoid" id="E0VP94"/>
<organism>
    <name type="scientific">Pediculus humanus subsp. corporis</name>
    <name type="common">Body louse</name>
    <dbReference type="NCBI Taxonomy" id="121224"/>
    <lineage>
        <taxon>Eukaryota</taxon>
        <taxon>Metazoa</taxon>
        <taxon>Ecdysozoa</taxon>
        <taxon>Arthropoda</taxon>
        <taxon>Hexapoda</taxon>
        <taxon>Insecta</taxon>
        <taxon>Pterygota</taxon>
        <taxon>Neoptera</taxon>
        <taxon>Paraneoptera</taxon>
        <taxon>Psocodea</taxon>
        <taxon>Troctomorpha</taxon>
        <taxon>Phthiraptera</taxon>
        <taxon>Anoplura</taxon>
        <taxon>Pediculidae</taxon>
        <taxon>Pediculus</taxon>
    </lineage>
</organism>
<gene>
    <name evidence="3" type="primary">8232050</name>
    <name evidence="2" type="ORF">Phum_PHUM354810</name>
</gene>
<evidence type="ECO:0000256" key="1">
    <source>
        <dbReference type="SAM" id="MobiDB-lite"/>
    </source>
</evidence>
<dbReference type="EMBL" id="DS235361">
    <property type="protein sequence ID" value="EEB15200.1"/>
    <property type="molecule type" value="Genomic_DNA"/>
</dbReference>
<dbReference type="VEuPathDB" id="VectorBase:PHUM354810"/>
<feature type="region of interest" description="Disordered" evidence="1">
    <location>
        <begin position="255"/>
        <end position="301"/>
    </location>
</feature>
<reference evidence="3" key="3">
    <citation type="submission" date="2020-05" db="UniProtKB">
        <authorList>
            <consortium name="EnsemblMetazoa"/>
        </authorList>
    </citation>
    <scope>IDENTIFICATION</scope>
    <source>
        <strain evidence="3">USDA</strain>
    </source>
</reference>
<evidence type="ECO:0000313" key="3">
    <source>
        <dbReference type="EnsemblMetazoa" id="PHUM354810-PA"/>
    </source>
</evidence>
<name>E0VP94_PEDHC</name>
<dbReference type="OMA" id="HKPRLTC"/>
<dbReference type="EnsemblMetazoa" id="PHUM354810-RA">
    <property type="protein sequence ID" value="PHUM354810-PA"/>
    <property type="gene ID" value="PHUM354810"/>
</dbReference>
<keyword evidence="4" id="KW-1185">Reference proteome</keyword>
<dbReference type="Proteomes" id="UP000009046">
    <property type="component" value="Unassembled WGS sequence"/>
</dbReference>
<accession>E0VP94</accession>
<proteinExistence type="predicted"/>
<dbReference type="HOGENOM" id="CLU_291090_0_0_1"/>
<feature type="region of interest" description="Disordered" evidence="1">
    <location>
        <begin position="1108"/>
        <end position="1153"/>
    </location>
</feature>